<keyword evidence="1" id="KW-0472">Membrane</keyword>
<sequence>MTEKENSTLLTPRERRFLGIVICFAAAILFVSLLGLVTWTLTKAFSFFGGVIWPLAVAGILSIMLSPVVAF</sequence>
<name>A0A383BA77_9ZZZZ</name>
<organism evidence="2">
    <name type="scientific">marine metagenome</name>
    <dbReference type="NCBI Taxonomy" id="408172"/>
    <lineage>
        <taxon>unclassified sequences</taxon>
        <taxon>metagenomes</taxon>
        <taxon>ecological metagenomes</taxon>
    </lineage>
</organism>
<evidence type="ECO:0000256" key="1">
    <source>
        <dbReference type="SAM" id="Phobius"/>
    </source>
</evidence>
<protein>
    <submittedName>
        <fullName evidence="2">Uncharacterized protein</fullName>
    </submittedName>
</protein>
<keyword evidence="1" id="KW-1133">Transmembrane helix</keyword>
<feature type="non-terminal residue" evidence="2">
    <location>
        <position position="71"/>
    </location>
</feature>
<dbReference type="AlphaFoldDB" id="A0A383BA77"/>
<proteinExistence type="predicted"/>
<feature type="transmembrane region" description="Helical" evidence="1">
    <location>
        <begin position="17"/>
        <end position="41"/>
    </location>
</feature>
<dbReference type="EMBL" id="UINC01198624">
    <property type="protein sequence ID" value="SVE16669.1"/>
    <property type="molecule type" value="Genomic_DNA"/>
</dbReference>
<accession>A0A383BA77</accession>
<keyword evidence="1" id="KW-0812">Transmembrane</keyword>
<gene>
    <name evidence="2" type="ORF">METZ01_LOCUS469523</name>
</gene>
<feature type="transmembrane region" description="Helical" evidence="1">
    <location>
        <begin position="47"/>
        <end position="70"/>
    </location>
</feature>
<reference evidence="2" key="1">
    <citation type="submission" date="2018-05" db="EMBL/GenBank/DDBJ databases">
        <authorList>
            <person name="Lanie J.A."/>
            <person name="Ng W.-L."/>
            <person name="Kazmierczak K.M."/>
            <person name="Andrzejewski T.M."/>
            <person name="Davidsen T.M."/>
            <person name="Wayne K.J."/>
            <person name="Tettelin H."/>
            <person name="Glass J.I."/>
            <person name="Rusch D."/>
            <person name="Podicherti R."/>
            <person name="Tsui H.-C.T."/>
            <person name="Winkler M.E."/>
        </authorList>
    </citation>
    <scope>NUCLEOTIDE SEQUENCE</scope>
</reference>
<evidence type="ECO:0000313" key="2">
    <source>
        <dbReference type="EMBL" id="SVE16669.1"/>
    </source>
</evidence>